<feature type="domain" description="TonB-dependent receptor-like beta-barrel" evidence="13">
    <location>
        <begin position="415"/>
        <end position="820"/>
    </location>
</feature>
<keyword evidence="15" id="KW-0675">Receptor</keyword>
<sequence>MNFYIAVLEVKGNFPNETAFGVRKYVMKKSQNGSLCRVLKRTWVILCLLWMSSMWTHLAAATEKFDLSISAKPIAAAVKTLSYQTKHSVLFQVDELGNFQTKAISGSYSIFEALKVLLAGTNLVGGLTDSGVIVVSLSKGALAQNREEPKVNKNIKRSLLASVSAFLFGTGMQAGAMAQDVDAVADNEITMDVITVTAQKRSQYIGDIPISIVAIGAKELKERGINNFQDLSIAVPGLAVVGSGAYSRRIFMRGVANIAGASSLVGLYVDEIPVSTNPIFELDLRLFDLERVEVLRGPQGTLYGQGSAGGTIRFITKSPDLEEFGGHADIESSFTKGGEASQKIQSVINVPLITDELAIRVAGTFENAGGWIDQPAALQKNTNDQNLTNVRIKALWQPNEFLDVSLMANIHRNNAGYDSGEDENGNYTQVFDLQTIPSIEDNYELYNLTANYDFGSVNLVSATSYLSSDKKIEAVGSLFPLAPPPIPAFHIIQPDDLNIEVFNQEIRLGSSEEGPWQWTVGGFFRDAQLGRLIGPAFLGLPGPLPDGAAPIILTLDDSSRSWAVFGNTSVELGERLEFGAGLRYFKDKAEFFDGAVMLKDTFDSLNPRLYVNFDVSEDSMIYVSAAKGFRSGKFNLLGQPKAGPESVWTYELGVKATMLDGMFDGEIALFYSDYKDYQIFGIFQGTGVGIMSNGGKARIKGVEWIFDWNMSDHFTISFDGNYVDAKFVEINATSTAYIVGDPIDYIPKYQLTVSAKYDFEWQEKSGFIRLDYNQVGRSVQRNRSIGPQYFGQSDEINMLNFNIGLQWNDSLSFGVYAKNILNDRGQLHGGEFLGAALRSRPRTFGLQMGLGF</sequence>
<keyword evidence="7" id="KW-0406">Ion transport</keyword>
<name>A0A2G4YVS2_9PROT</name>
<evidence type="ECO:0000256" key="11">
    <source>
        <dbReference type="PROSITE-ProRule" id="PRU01360"/>
    </source>
</evidence>
<dbReference type="SUPFAM" id="SSF56935">
    <property type="entry name" value="Porins"/>
    <property type="match status" value="1"/>
</dbReference>
<comment type="subcellular location">
    <subcellularLocation>
        <location evidence="1 11">Cell outer membrane</location>
        <topology evidence="1 11">Multi-pass membrane protein</topology>
    </subcellularLocation>
</comment>
<keyword evidence="16" id="KW-1185">Reference proteome</keyword>
<dbReference type="Gene3D" id="2.40.170.20">
    <property type="entry name" value="TonB-dependent receptor, beta-barrel domain"/>
    <property type="match status" value="1"/>
</dbReference>
<reference evidence="15 16" key="1">
    <citation type="submission" date="2017-10" db="EMBL/GenBank/DDBJ databases">
        <title>Frigbacter circumglobatus gen. nov. sp. nov., isolated from sediment cultured in situ.</title>
        <authorList>
            <person name="Zhao Z."/>
        </authorList>
    </citation>
    <scope>NUCLEOTIDE SEQUENCE [LARGE SCALE GENOMIC DNA]</scope>
    <source>
        <strain evidence="15 16">ZYL</strain>
    </source>
</reference>
<evidence type="ECO:0000256" key="4">
    <source>
        <dbReference type="ARBA" id="ARBA00022496"/>
    </source>
</evidence>
<dbReference type="Pfam" id="PF07715">
    <property type="entry name" value="Plug"/>
    <property type="match status" value="1"/>
</dbReference>
<proteinExistence type="inferred from homology"/>
<dbReference type="AlphaFoldDB" id="A0A2G4YVS2"/>
<gene>
    <name evidence="15" type="ORF">CRD36_02040</name>
</gene>
<keyword evidence="9 11" id="KW-0472">Membrane</keyword>
<dbReference type="PANTHER" id="PTHR32552">
    <property type="entry name" value="FERRICHROME IRON RECEPTOR-RELATED"/>
    <property type="match status" value="1"/>
</dbReference>
<evidence type="ECO:0000259" key="14">
    <source>
        <dbReference type="Pfam" id="PF07715"/>
    </source>
</evidence>
<keyword evidence="4" id="KW-0410">Iron transport</keyword>
<dbReference type="InterPro" id="IPR012910">
    <property type="entry name" value="Plug_dom"/>
</dbReference>
<protein>
    <submittedName>
        <fullName evidence="15">TonB-dependent receptor</fullName>
    </submittedName>
</protein>
<comment type="similarity">
    <text evidence="11 12">Belongs to the TonB-dependent receptor family.</text>
</comment>
<evidence type="ECO:0000256" key="6">
    <source>
        <dbReference type="ARBA" id="ARBA00023004"/>
    </source>
</evidence>
<dbReference type="GO" id="GO:0006826">
    <property type="term" value="P:iron ion transport"/>
    <property type="evidence" value="ECO:0007669"/>
    <property type="project" value="UniProtKB-KW"/>
</dbReference>
<dbReference type="GO" id="GO:0009279">
    <property type="term" value="C:cell outer membrane"/>
    <property type="evidence" value="ECO:0007669"/>
    <property type="project" value="UniProtKB-SubCell"/>
</dbReference>
<organism evidence="15 16">
    <name type="scientific">Paremcibacter congregatus</name>
    <dbReference type="NCBI Taxonomy" id="2043170"/>
    <lineage>
        <taxon>Bacteria</taxon>
        <taxon>Pseudomonadati</taxon>
        <taxon>Pseudomonadota</taxon>
        <taxon>Alphaproteobacteria</taxon>
        <taxon>Emcibacterales</taxon>
        <taxon>Emcibacteraceae</taxon>
        <taxon>Paremcibacter</taxon>
    </lineage>
</organism>
<dbReference type="InterPro" id="IPR000531">
    <property type="entry name" value="Beta-barrel_TonB"/>
</dbReference>
<dbReference type="EMBL" id="PDEM01000008">
    <property type="protein sequence ID" value="PHZ86363.1"/>
    <property type="molecule type" value="Genomic_DNA"/>
</dbReference>
<evidence type="ECO:0000256" key="3">
    <source>
        <dbReference type="ARBA" id="ARBA00022452"/>
    </source>
</evidence>
<evidence type="ECO:0000256" key="7">
    <source>
        <dbReference type="ARBA" id="ARBA00023065"/>
    </source>
</evidence>
<dbReference type="FunCoup" id="A0A2G4YVS2">
    <property type="interactions" value="131"/>
</dbReference>
<evidence type="ECO:0000256" key="1">
    <source>
        <dbReference type="ARBA" id="ARBA00004571"/>
    </source>
</evidence>
<dbReference type="Pfam" id="PF00593">
    <property type="entry name" value="TonB_dep_Rec_b-barrel"/>
    <property type="match status" value="1"/>
</dbReference>
<keyword evidence="6" id="KW-0408">Iron</keyword>
<evidence type="ECO:0000256" key="9">
    <source>
        <dbReference type="ARBA" id="ARBA00023136"/>
    </source>
</evidence>
<dbReference type="InterPro" id="IPR039426">
    <property type="entry name" value="TonB-dep_rcpt-like"/>
</dbReference>
<dbReference type="PANTHER" id="PTHR32552:SF81">
    <property type="entry name" value="TONB-DEPENDENT OUTER MEMBRANE RECEPTOR"/>
    <property type="match status" value="1"/>
</dbReference>
<keyword evidence="2 11" id="KW-0813">Transport</keyword>
<dbReference type="Gene3D" id="3.55.50.30">
    <property type="match status" value="1"/>
</dbReference>
<keyword evidence="5 11" id="KW-0812">Transmembrane</keyword>
<evidence type="ECO:0000256" key="12">
    <source>
        <dbReference type="RuleBase" id="RU003357"/>
    </source>
</evidence>
<evidence type="ECO:0000256" key="10">
    <source>
        <dbReference type="ARBA" id="ARBA00023237"/>
    </source>
</evidence>
<comment type="caution">
    <text evidence="15">The sequence shown here is derived from an EMBL/GenBank/DDBJ whole genome shotgun (WGS) entry which is preliminary data.</text>
</comment>
<dbReference type="InterPro" id="IPR036942">
    <property type="entry name" value="Beta-barrel_TonB_sf"/>
</dbReference>
<feature type="domain" description="TonB-dependent receptor plug" evidence="14">
    <location>
        <begin position="207"/>
        <end position="311"/>
    </location>
</feature>
<dbReference type="InParanoid" id="A0A2G4YVS2"/>
<keyword evidence="8 12" id="KW-0798">TonB box</keyword>
<evidence type="ECO:0000256" key="8">
    <source>
        <dbReference type="ARBA" id="ARBA00023077"/>
    </source>
</evidence>
<evidence type="ECO:0000313" key="15">
    <source>
        <dbReference type="EMBL" id="PHZ86363.1"/>
    </source>
</evidence>
<evidence type="ECO:0000313" key="16">
    <source>
        <dbReference type="Proteomes" id="UP000229730"/>
    </source>
</evidence>
<evidence type="ECO:0000259" key="13">
    <source>
        <dbReference type="Pfam" id="PF00593"/>
    </source>
</evidence>
<keyword evidence="3 11" id="KW-1134">Transmembrane beta strand</keyword>
<accession>A0A2G4YVS2</accession>
<evidence type="ECO:0000256" key="5">
    <source>
        <dbReference type="ARBA" id="ARBA00022692"/>
    </source>
</evidence>
<evidence type="ECO:0000256" key="2">
    <source>
        <dbReference type="ARBA" id="ARBA00022448"/>
    </source>
</evidence>
<dbReference type="Proteomes" id="UP000229730">
    <property type="component" value="Unassembled WGS sequence"/>
</dbReference>
<dbReference type="PROSITE" id="PS52016">
    <property type="entry name" value="TONB_DEPENDENT_REC_3"/>
    <property type="match status" value="1"/>
</dbReference>
<keyword evidence="10 11" id="KW-0998">Cell outer membrane</keyword>